<dbReference type="GO" id="GO:0016491">
    <property type="term" value="F:oxidoreductase activity"/>
    <property type="evidence" value="ECO:0007669"/>
    <property type="project" value="UniProtKB-KW"/>
</dbReference>
<comment type="caution">
    <text evidence="9">The sequence shown here is derived from an EMBL/GenBank/DDBJ whole genome shotgun (WGS) entry which is preliminary data.</text>
</comment>
<dbReference type="PANTHER" id="PTHR13887:SF14">
    <property type="entry name" value="DISULFIDE BOND FORMATION PROTEIN D"/>
    <property type="match status" value="1"/>
</dbReference>
<dbReference type="STRING" id="1484.SA87_11145"/>
<feature type="compositionally biased region" description="Low complexity" evidence="6">
    <location>
        <begin position="39"/>
        <end position="49"/>
    </location>
</feature>
<keyword evidence="5" id="KW-0676">Redox-active center</keyword>
<dbReference type="InterPro" id="IPR036249">
    <property type="entry name" value="Thioredoxin-like_sf"/>
</dbReference>
<feature type="domain" description="Thioredoxin-like fold" evidence="8">
    <location>
        <begin position="82"/>
        <end position="238"/>
    </location>
</feature>
<evidence type="ECO:0000313" key="10">
    <source>
        <dbReference type="Proteomes" id="UP000243024"/>
    </source>
</evidence>
<dbReference type="InterPro" id="IPR012336">
    <property type="entry name" value="Thioredoxin-like_fold"/>
</dbReference>
<dbReference type="Pfam" id="PF13462">
    <property type="entry name" value="Thioredoxin_4"/>
    <property type="match status" value="1"/>
</dbReference>
<proteinExistence type="inferred from homology"/>
<comment type="similarity">
    <text evidence="1">Belongs to the thioredoxin family. DsbA subfamily.</text>
</comment>
<reference evidence="9 10" key="1">
    <citation type="submission" date="2015-09" db="EMBL/GenBank/DDBJ databases">
        <title>Draft genome sequence of Hydrogenibacillus schlegelii DSM 2000.</title>
        <authorList>
            <person name="Hemp J."/>
        </authorList>
    </citation>
    <scope>NUCLEOTIDE SEQUENCE [LARGE SCALE GENOMIC DNA]</scope>
    <source>
        <strain evidence="9 10">MA 48</strain>
    </source>
</reference>
<keyword evidence="2 7" id="KW-0732">Signal</keyword>
<feature type="signal peptide" evidence="7">
    <location>
        <begin position="1"/>
        <end position="25"/>
    </location>
</feature>
<dbReference type="SUPFAM" id="SSF52833">
    <property type="entry name" value="Thioredoxin-like"/>
    <property type="match status" value="1"/>
</dbReference>
<evidence type="ECO:0000256" key="3">
    <source>
        <dbReference type="ARBA" id="ARBA00023002"/>
    </source>
</evidence>
<gene>
    <name evidence="9" type="ORF">SA87_11145</name>
</gene>
<evidence type="ECO:0000256" key="4">
    <source>
        <dbReference type="ARBA" id="ARBA00023157"/>
    </source>
</evidence>
<dbReference type="Gene3D" id="3.40.30.10">
    <property type="entry name" value="Glutaredoxin"/>
    <property type="match status" value="1"/>
</dbReference>
<organism evidence="9 10">
    <name type="scientific">Hydrogenibacillus schlegelii</name>
    <name type="common">Bacillus schlegelii</name>
    <dbReference type="NCBI Taxonomy" id="1484"/>
    <lineage>
        <taxon>Bacteria</taxon>
        <taxon>Bacillati</taxon>
        <taxon>Bacillota</taxon>
        <taxon>Bacilli</taxon>
        <taxon>Bacillales</taxon>
        <taxon>Bacillales Family X. Incertae Sedis</taxon>
        <taxon>Hydrogenibacillus</taxon>
    </lineage>
</organism>
<keyword evidence="10" id="KW-1185">Reference proteome</keyword>
<keyword evidence="3" id="KW-0560">Oxidoreductase</keyword>
<evidence type="ECO:0000256" key="5">
    <source>
        <dbReference type="ARBA" id="ARBA00023284"/>
    </source>
</evidence>
<feature type="region of interest" description="Disordered" evidence="6">
    <location>
        <begin position="26"/>
        <end position="56"/>
    </location>
</feature>
<evidence type="ECO:0000256" key="2">
    <source>
        <dbReference type="ARBA" id="ARBA00022729"/>
    </source>
</evidence>
<evidence type="ECO:0000256" key="7">
    <source>
        <dbReference type="SAM" id="SignalP"/>
    </source>
</evidence>
<evidence type="ECO:0000256" key="6">
    <source>
        <dbReference type="SAM" id="MobiDB-lite"/>
    </source>
</evidence>
<dbReference type="PROSITE" id="PS51257">
    <property type="entry name" value="PROKAR_LIPOPROTEIN"/>
    <property type="match status" value="1"/>
</dbReference>
<name>A0A179IT87_HYDSH</name>
<evidence type="ECO:0000259" key="8">
    <source>
        <dbReference type="Pfam" id="PF13462"/>
    </source>
</evidence>
<dbReference type="AlphaFoldDB" id="A0A179IT87"/>
<accession>A0A179IT87</accession>
<dbReference type="PANTHER" id="PTHR13887">
    <property type="entry name" value="GLUTATHIONE S-TRANSFERASE KAPPA"/>
    <property type="match status" value="1"/>
</dbReference>
<evidence type="ECO:0000313" key="9">
    <source>
        <dbReference type="EMBL" id="OAR05443.1"/>
    </source>
</evidence>
<dbReference type="Proteomes" id="UP000243024">
    <property type="component" value="Unassembled WGS sequence"/>
</dbReference>
<sequence length="243" mass="25878">MLRHAKTIAALLLAALLALAGCAGAGDREPSAGTDRPADGASGPAGPASQTEKEAVSPKEAERLLAAFPTLEPPAGKRAERPVELVLFADFKCPHCKDFETTVFPRLKAQWIESGQARLVYVPLPVLGGDAVSAARAALFVFDQKPEAFWAYAEKLYAAQRPVQEAWATPARLAELAEAADPAIDQEAVMEAAQRDDPRIEDAFRLARAWGVEGVPALLVAGKAVDPFDLNAIRTAVEASRSR</sequence>
<keyword evidence="4" id="KW-1015">Disulfide bond</keyword>
<feature type="chain" id="PRO_5008104716" description="Thioredoxin-like fold domain-containing protein" evidence="7">
    <location>
        <begin position="26"/>
        <end position="243"/>
    </location>
</feature>
<protein>
    <recommendedName>
        <fullName evidence="8">Thioredoxin-like fold domain-containing protein</fullName>
    </recommendedName>
</protein>
<evidence type="ECO:0000256" key="1">
    <source>
        <dbReference type="ARBA" id="ARBA00005791"/>
    </source>
</evidence>
<dbReference type="EMBL" id="JXBB01000001">
    <property type="protein sequence ID" value="OAR05443.1"/>
    <property type="molecule type" value="Genomic_DNA"/>
</dbReference>